<dbReference type="OrthoDB" id="5428038at2759"/>
<dbReference type="EMBL" id="JAANYQ010000009">
    <property type="protein sequence ID" value="KAF4122404.1"/>
    <property type="molecule type" value="Genomic_DNA"/>
</dbReference>
<gene>
    <name evidence="1" type="ORF">GMORB2_7396</name>
</gene>
<dbReference type="RefSeq" id="XP_035321056.1">
    <property type="nucleotide sequence ID" value="XM_035469361.1"/>
</dbReference>
<sequence>MQNLQLTEDNIARSSSKAASLYDTSLLKGVSTLTSAIRGVATMDKPTLDSLTDACCRSLRSALHSGDFTIDQIYTVMEPLGVGELDPRLSEPQIRSIDRSIAKTVIYTIAVLRRHSHDSLYEGAWSAIIGHVFSMAPSVFKFRRFSYIMSQASPMDIHNIDDALYRQIIREFAYTHGDGLRNSGVIAPWTMRLSYFARSLAQIPQTKFDSISRAVTEEVWHPDGKRQHRFTWLLIQAQLSHSTAQDMAALTLEYQDEYGPMSGSELRVLAMARLVSEGRLDLQTTFQLSRMYRAQPCSRWPDLAEAVMDLGGTDSLKSLVRWLQSIRGLSCLIRSLIFTNIDPEESGLALSSRRVMGKIMEDAGISPRSLEAEVDFISAKRLKIRGRGTDIPPSELKSRMHMRRGMMEFLEWLAHWYLLSPLLTDRQALRGVEWCLVRYEWMANDNGRGSSVVLAVLARVLMRDLTAGQWGRTSRLRWLMTKIEKYQGHEQARKALKTLNDWRNMTSAQQEKRP</sequence>
<dbReference type="GeneID" id="55973619"/>
<protein>
    <submittedName>
        <fullName evidence="1">Uncharacterized protein</fullName>
    </submittedName>
</protein>
<comment type="caution">
    <text evidence="1">The sequence shown here is derived from an EMBL/GenBank/DDBJ whole genome shotgun (WGS) entry which is preliminary data.</text>
</comment>
<reference evidence="1" key="1">
    <citation type="submission" date="2020-03" db="EMBL/GenBank/DDBJ databases">
        <title>Site-based positive gene gene selection in Geosmithia morbida across the United States reveals a broad range of putative effectors and factors for local host and environmental adapation.</title>
        <authorList>
            <person name="Onufrak A."/>
            <person name="Murdoch R.W."/>
            <person name="Gazis R."/>
            <person name="Huff M."/>
            <person name="Staton M."/>
            <person name="Klingeman W."/>
            <person name="Hadziabdic D."/>
        </authorList>
    </citation>
    <scope>NUCLEOTIDE SEQUENCE</scope>
    <source>
        <strain evidence="1">1262</strain>
    </source>
</reference>
<evidence type="ECO:0000313" key="2">
    <source>
        <dbReference type="Proteomes" id="UP000749293"/>
    </source>
</evidence>
<organism evidence="1 2">
    <name type="scientific">Geosmithia morbida</name>
    <dbReference type="NCBI Taxonomy" id="1094350"/>
    <lineage>
        <taxon>Eukaryota</taxon>
        <taxon>Fungi</taxon>
        <taxon>Dikarya</taxon>
        <taxon>Ascomycota</taxon>
        <taxon>Pezizomycotina</taxon>
        <taxon>Sordariomycetes</taxon>
        <taxon>Hypocreomycetidae</taxon>
        <taxon>Hypocreales</taxon>
        <taxon>Bionectriaceae</taxon>
        <taxon>Geosmithia</taxon>
    </lineage>
</organism>
<keyword evidence="2" id="KW-1185">Reference proteome</keyword>
<name>A0A9P5D5E3_9HYPO</name>
<accession>A0A9P5D5E3</accession>
<dbReference type="AlphaFoldDB" id="A0A9P5D5E3"/>
<evidence type="ECO:0000313" key="1">
    <source>
        <dbReference type="EMBL" id="KAF4122404.1"/>
    </source>
</evidence>
<dbReference type="Proteomes" id="UP000749293">
    <property type="component" value="Unassembled WGS sequence"/>
</dbReference>
<proteinExistence type="predicted"/>